<comment type="caution">
    <text evidence="1">The sequence shown here is derived from an EMBL/GenBank/DDBJ whole genome shotgun (WGS) entry which is preliminary data.</text>
</comment>
<evidence type="ECO:0000313" key="2">
    <source>
        <dbReference type="Proteomes" id="UP000276133"/>
    </source>
</evidence>
<dbReference type="Proteomes" id="UP000276133">
    <property type="component" value="Unassembled WGS sequence"/>
</dbReference>
<keyword evidence="2" id="KW-1185">Reference proteome</keyword>
<accession>A0A3M7RFD6</accession>
<protein>
    <submittedName>
        <fullName evidence="1">Uncharacterized protein</fullName>
    </submittedName>
</protein>
<name>A0A3M7RFD6_BRAPC</name>
<proteinExistence type="predicted"/>
<organism evidence="1 2">
    <name type="scientific">Brachionus plicatilis</name>
    <name type="common">Marine rotifer</name>
    <name type="synonym">Brachionus muelleri</name>
    <dbReference type="NCBI Taxonomy" id="10195"/>
    <lineage>
        <taxon>Eukaryota</taxon>
        <taxon>Metazoa</taxon>
        <taxon>Spiralia</taxon>
        <taxon>Gnathifera</taxon>
        <taxon>Rotifera</taxon>
        <taxon>Eurotatoria</taxon>
        <taxon>Monogononta</taxon>
        <taxon>Pseudotrocha</taxon>
        <taxon>Ploima</taxon>
        <taxon>Brachionidae</taxon>
        <taxon>Brachionus</taxon>
    </lineage>
</organism>
<dbReference type="EMBL" id="REGN01003518">
    <property type="protein sequence ID" value="RNA22201.1"/>
    <property type="molecule type" value="Genomic_DNA"/>
</dbReference>
<sequence>MSLVKFRLKEIKSHHSRAEEDAPSSGIFIKSDMTLAERVLQKDISCKCRVENDKIRDKNKGFYYMIFFMATTGTKIQNKFNVSETCFTWSECVIHFVFLATNSRNIINKRERDAQSKTKKAFEHQPTDLVNTGVADIESDELCSDQQRKRLNVISQLINMNEDLPSTSNSIKLFYAMLYII</sequence>
<gene>
    <name evidence="1" type="ORF">BpHYR1_035784</name>
</gene>
<reference evidence="1 2" key="1">
    <citation type="journal article" date="2018" name="Sci. Rep.">
        <title>Genomic signatures of local adaptation to the degree of environmental predictability in rotifers.</title>
        <authorList>
            <person name="Franch-Gras L."/>
            <person name="Hahn C."/>
            <person name="Garcia-Roger E.M."/>
            <person name="Carmona M.J."/>
            <person name="Serra M."/>
            <person name="Gomez A."/>
        </authorList>
    </citation>
    <scope>NUCLEOTIDE SEQUENCE [LARGE SCALE GENOMIC DNA]</scope>
    <source>
        <strain evidence="1">HYR1</strain>
    </source>
</reference>
<evidence type="ECO:0000313" key="1">
    <source>
        <dbReference type="EMBL" id="RNA22201.1"/>
    </source>
</evidence>
<dbReference type="AlphaFoldDB" id="A0A3M7RFD6"/>